<evidence type="ECO:0000259" key="2">
    <source>
        <dbReference type="Pfam" id="PF20736"/>
    </source>
</evidence>
<dbReference type="EMBL" id="JOWA01000077">
    <property type="protein sequence ID" value="KEZ45611.1"/>
    <property type="molecule type" value="Genomic_DNA"/>
</dbReference>
<dbReference type="PANTHER" id="PTHR43465:SF2">
    <property type="entry name" value="DUF1680 DOMAIN PROTEIN (AFU_ORTHOLOGUE AFUA_1G08910)"/>
    <property type="match status" value="1"/>
</dbReference>
<dbReference type="InterPro" id="IPR049046">
    <property type="entry name" value="Beta-AFase-like_GH127_middle"/>
</dbReference>
<reference evidence="4 5" key="1">
    <citation type="journal article" date="2014" name="Genome Announc.">
        <title>Draft genome sequence of the pathogenic fungus Scedosporium apiospermum.</title>
        <authorList>
            <person name="Vandeputte P."/>
            <person name="Ghamrawi S."/>
            <person name="Rechenmann M."/>
            <person name="Iltis A."/>
            <person name="Giraud S."/>
            <person name="Fleury M."/>
            <person name="Thornton C."/>
            <person name="Delhaes L."/>
            <person name="Meyer W."/>
            <person name="Papon N."/>
            <person name="Bouchara J.P."/>
        </authorList>
    </citation>
    <scope>NUCLEOTIDE SEQUENCE [LARGE SCALE GENOMIC DNA]</scope>
    <source>
        <strain evidence="4 5">IHEM 14462</strain>
    </source>
</reference>
<dbReference type="OMA" id="QMFWDSD"/>
<accession>A0A084GE49</accession>
<proteinExistence type="predicted"/>
<dbReference type="Pfam" id="PF20736">
    <property type="entry name" value="Glyco_hydro127M"/>
    <property type="match status" value="1"/>
</dbReference>
<dbReference type="HOGENOM" id="CLU_013148_3_0_1"/>
<sequence length="671" mass="76390">MSNPQILFRHTTFHGPSLLRNKRSTIRGNTLRTQLEQLRTTGRYHCFKLKWHPAYDEDFPLTWPVPTNLFWDSDVAKWIEGACYFLFEEYDAEIDSAVQELVNDIRSAQQEDGYLNVHFTVVAPNDRWTNLRDMHELYNAGHLIEAALAHHQYYKNDLLLEPINKYVNLIRSTFGPSKDQKHGYPGHPEIELALLRLYSVTGHDDAYELARYFIEERGNPRGQDGMNYFDWEEKQRGDSPWLRPNHYTKAGSHWYNQAHEPILQQKSVEGHAVRAMYLLTAVADLLCIHKPGGEFSEPEKWAEAVGRLWDNMVQKKMYLTGGIGAIEQWEGFGVDYFLPQGTDEGGCYAETCASIGVMMLAERLLQRDLNSKYADVMELCLYNGVMTAMDLQGKAFTYVNQLASSDRHPSQRCDWFWCACCPPNLLRLFGSLGGYVWDFGCGEGDAFINVHLYTWAKCTFDAGEGGNSITLEQKSNWPWEGNILFQLQAPLSVSTTVRLRIPGWAEGNFTLTPSFSGHKVENGYLVLPPSYTSSHPNFSITIGGFSPRYITPHPYTGQRTLALAKGPIVYCVEDFDNPYETNHFKDVVISADSAIEEEQTVLEGHQESYVKLTTVGWRREGIEEPSPSVGPGCACFNSEQLGRERKLVFVPYYLRANRGGKGQMRVGLLRK</sequence>
<dbReference type="AlphaFoldDB" id="A0A084GE49"/>
<feature type="domain" description="Non-reducing end beta-L-arabinofuranosidase-like GH127 C-terminal" evidence="3">
    <location>
        <begin position="558"/>
        <end position="666"/>
    </location>
</feature>
<dbReference type="OrthoDB" id="654211at2759"/>
<dbReference type="Proteomes" id="UP000028545">
    <property type="component" value="Unassembled WGS sequence"/>
</dbReference>
<dbReference type="InterPro" id="IPR049049">
    <property type="entry name" value="Beta-AFase-like_GH127_C"/>
</dbReference>
<evidence type="ECO:0000313" key="4">
    <source>
        <dbReference type="EMBL" id="KEZ45611.1"/>
    </source>
</evidence>
<keyword evidence="5" id="KW-1185">Reference proteome</keyword>
<protein>
    <recommendedName>
        <fullName evidence="6">Non-reducing end beta-L-arabinofuranosidase</fullName>
    </recommendedName>
</protein>
<feature type="domain" description="Non-reducing end beta-L-arabinofuranosidase-like GH127 middle" evidence="2">
    <location>
        <begin position="448"/>
        <end position="511"/>
    </location>
</feature>
<dbReference type="GO" id="GO:0005975">
    <property type="term" value="P:carbohydrate metabolic process"/>
    <property type="evidence" value="ECO:0007669"/>
    <property type="project" value="InterPro"/>
</dbReference>
<dbReference type="RefSeq" id="XP_016645410.1">
    <property type="nucleotide sequence ID" value="XM_016785113.1"/>
</dbReference>
<dbReference type="Pfam" id="PF07944">
    <property type="entry name" value="Beta-AFase-like_GH127_cat"/>
    <property type="match status" value="1"/>
</dbReference>
<gene>
    <name evidence="4" type="ORF">SAPIO_CDS1965</name>
</gene>
<dbReference type="GeneID" id="27721037"/>
<feature type="domain" description="Non-reducing end beta-L-arabinofuranosidase-like GH127 catalytic" evidence="1">
    <location>
        <begin position="17"/>
        <end position="432"/>
    </location>
</feature>
<dbReference type="VEuPathDB" id="FungiDB:SAPIO_CDS1965"/>
<dbReference type="InterPro" id="IPR008928">
    <property type="entry name" value="6-hairpin_glycosidase_sf"/>
</dbReference>
<dbReference type="InterPro" id="IPR049174">
    <property type="entry name" value="Beta-AFase-like"/>
</dbReference>
<dbReference type="KEGG" id="sapo:SAPIO_CDS1965"/>
<evidence type="ECO:0000259" key="1">
    <source>
        <dbReference type="Pfam" id="PF07944"/>
    </source>
</evidence>
<dbReference type="PANTHER" id="PTHR43465">
    <property type="entry name" value="DUF1680 DOMAIN PROTEIN (AFU_ORTHOLOGUE AFUA_1G08910)"/>
    <property type="match status" value="1"/>
</dbReference>
<dbReference type="Pfam" id="PF20737">
    <property type="entry name" value="Glyco_hydro127C"/>
    <property type="match status" value="1"/>
</dbReference>
<evidence type="ECO:0000313" key="5">
    <source>
        <dbReference type="Proteomes" id="UP000028545"/>
    </source>
</evidence>
<name>A0A084GE49_PSEDA</name>
<dbReference type="SUPFAM" id="SSF48208">
    <property type="entry name" value="Six-hairpin glycosidases"/>
    <property type="match status" value="1"/>
</dbReference>
<dbReference type="InterPro" id="IPR012878">
    <property type="entry name" value="Beta-AFase-like_GH127_cat"/>
</dbReference>
<organism evidence="4 5">
    <name type="scientific">Pseudallescheria apiosperma</name>
    <name type="common">Scedosporium apiospermum</name>
    <dbReference type="NCBI Taxonomy" id="563466"/>
    <lineage>
        <taxon>Eukaryota</taxon>
        <taxon>Fungi</taxon>
        <taxon>Dikarya</taxon>
        <taxon>Ascomycota</taxon>
        <taxon>Pezizomycotina</taxon>
        <taxon>Sordariomycetes</taxon>
        <taxon>Hypocreomycetidae</taxon>
        <taxon>Microascales</taxon>
        <taxon>Microascaceae</taxon>
        <taxon>Scedosporium</taxon>
    </lineage>
</organism>
<evidence type="ECO:0000259" key="3">
    <source>
        <dbReference type="Pfam" id="PF20737"/>
    </source>
</evidence>
<evidence type="ECO:0008006" key="6">
    <source>
        <dbReference type="Google" id="ProtNLM"/>
    </source>
</evidence>
<comment type="caution">
    <text evidence="4">The sequence shown here is derived from an EMBL/GenBank/DDBJ whole genome shotgun (WGS) entry which is preliminary data.</text>
</comment>